<evidence type="ECO:0000313" key="2">
    <source>
        <dbReference type="EMBL" id="CAB3742752.1"/>
    </source>
</evidence>
<dbReference type="Proteomes" id="UP000494255">
    <property type="component" value="Unassembled WGS sequence"/>
</dbReference>
<keyword evidence="1" id="KW-1133">Transmembrane helix</keyword>
<gene>
    <name evidence="2" type="ORF">LMG24238_06934</name>
</gene>
<protein>
    <submittedName>
        <fullName evidence="2">Uncharacterized protein</fullName>
    </submittedName>
</protein>
<feature type="transmembrane region" description="Helical" evidence="1">
    <location>
        <begin position="104"/>
        <end position="123"/>
    </location>
</feature>
<accession>A0A6J5CSK0</accession>
<dbReference type="EMBL" id="CADIKC010000015">
    <property type="protein sequence ID" value="CAB3742752.1"/>
    <property type="molecule type" value="Genomic_DNA"/>
</dbReference>
<keyword evidence="1" id="KW-0812">Transmembrane</keyword>
<proteinExistence type="predicted"/>
<dbReference type="RefSeq" id="WP_246287961.1">
    <property type="nucleotide sequence ID" value="NZ_CADIKC010000015.1"/>
</dbReference>
<name>A0A6J5CSK0_9BURK</name>
<keyword evidence="1" id="KW-0472">Membrane</keyword>
<organism evidence="2 3">
    <name type="scientific">Paraburkholderia sediminicola</name>
    <dbReference type="NCBI Taxonomy" id="458836"/>
    <lineage>
        <taxon>Bacteria</taxon>
        <taxon>Pseudomonadati</taxon>
        <taxon>Pseudomonadota</taxon>
        <taxon>Betaproteobacteria</taxon>
        <taxon>Burkholderiales</taxon>
        <taxon>Burkholderiaceae</taxon>
        <taxon>Paraburkholderia</taxon>
    </lineage>
</organism>
<sequence length="140" mass="15494">MAHQQSATPTGNTRRGARAVHPAVLCSTNFDVFFRCDQVRKGPNIVRVEAVNIWEAEDKAWTYAGHHDLTGFKVDAVVTALPPRRVPLKIPRAVKLTLRITRNVLAVLGVCFVVLLGLGYMQYQDRLAAGDTSCSFTRCL</sequence>
<dbReference type="GeneID" id="97046319"/>
<evidence type="ECO:0000256" key="1">
    <source>
        <dbReference type="SAM" id="Phobius"/>
    </source>
</evidence>
<dbReference type="AlphaFoldDB" id="A0A6J5CSK0"/>
<evidence type="ECO:0000313" key="3">
    <source>
        <dbReference type="Proteomes" id="UP000494255"/>
    </source>
</evidence>
<reference evidence="2 3" key="1">
    <citation type="submission" date="2020-04" db="EMBL/GenBank/DDBJ databases">
        <authorList>
            <person name="De Canck E."/>
        </authorList>
    </citation>
    <scope>NUCLEOTIDE SEQUENCE [LARGE SCALE GENOMIC DNA]</scope>
    <source>
        <strain evidence="2 3">LMG 24238</strain>
    </source>
</reference>
<keyword evidence="3" id="KW-1185">Reference proteome</keyword>